<evidence type="ECO:0000313" key="6">
    <source>
        <dbReference type="EMBL" id="PST85285.1"/>
    </source>
</evidence>
<evidence type="ECO:0000256" key="2">
    <source>
        <dbReference type="ARBA" id="ARBA00023136"/>
    </source>
</evidence>
<organism evidence="6 7">
    <name type="scientific">Pedobacter yulinensis</name>
    <dbReference type="NCBI Taxonomy" id="2126353"/>
    <lineage>
        <taxon>Bacteria</taxon>
        <taxon>Pseudomonadati</taxon>
        <taxon>Bacteroidota</taxon>
        <taxon>Sphingobacteriia</taxon>
        <taxon>Sphingobacteriales</taxon>
        <taxon>Sphingobacteriaceae</taxon>
        <taxon>Pedobacter</taxon>
    </lineage>
</organism>
<dbReference type="Proteomes" id="UP000240912">
    <property type="component" value="Unassembled WGS sequence"/>
</dbReference>
<dbReference type="Pfam" id="PF07715">
    <property type="entry name" value="Plug"/>
    <property type="match status" value="1"/>
</dbReference>
<dbReference type="OrthoDB" id="606851at2"/>
<dbReference type="AlphaFoldDB" id="A0A2T3HS41"/>
<dbReference type="Gene3D" id="2.170.130.10">
    <property type="entry name" value="TonB-dependent receptor, plug domain"/>
    <property type="match status" value="1"/>
</dbReference>
<reference evidence="6 7" key="1">
    <citation type="submission" date="2018-03" db="EMBL/GenBank/DDBJ databases">
        <authorList>
            <person name="Keele B.F."/>
        </authorList>
    </citation>
    <scope>NUCLEOTIDE SEQUENCE [LARGE SCALE GENOMIC DNA]</scope>
    <source>
        <strain evidence="6 7">YL28-9</strain>
    </source>
</reference>
<dbReference type="InterPro" id="IPR008969">
    <property type="entry name" value="CarboxyPept-like_regulatory"/>
</dbReference>
<dbReference type="Gene3D" id="2.60.40.1120">
    <property type="entry name" value="Carboxypeptidase-like, regulatory domain"/>
    <property type="match status" value="1"/>
</dbReference>
<accession>A0A2T3HS41</accession>
<dbReference type="GO" id="GO:0009279">
    <property type="term" value="C:cell outer membrane"/>
    <property type="evidence" value="ECO:0007669"/>
    <property type="project" value="UniProtKB-SubCell"/>
</dbReference>
<keyword evidence="2" id="KW-0472">Membrane</keyword>
<comment type="caution">
    <text evidence="6">The sequence shown here is derived from an EMBL/GenBank/DDBJ whole genome shotgun (WGS) entry which is preliminary data.</text>
</comment>
<evidence type="ECO:0000256" key="3">
    <source>
        <dbReference type="ARBA" id="ARBA00023237"/>
    </source>
</evidence>
<dbReference type="PANTHER" id="PTHR40980">
    <property type="entry name" value="PLUG DOMAIN-CONTAINING PROTEIN"/>
    <property type="match status" value="1"/>
</dbReference>
<keyword evidence="7" id="KW-1185">Reference proteome</keyword>
<feature type="domain" description="Outer membrane protein beta-barrel" evidence="5">
    <location>
        <begin position="376"/>
        <end position="784"/>
    </location>
</feature>
<evidence type="ECO:0000259" key="5">
    <source>
        <dbReference type="Pfam" id="PF14905"/>
    </source>
</evidence>
<feature type="domain" description="TonB-dependent receptor plug" evidence="4">
    <location>
        <begin position="117"/>
        <end position="203"/>
    </location>
</feature>
<evidence type="ECO:0000259" key="4">
    <source>
        <dbReference type="Pfam" id="PF07715"/>
    </source>
</evidence>
<evidence type="ECO:0000256" key="1">
    <source>
        <dbReference type="ARBA" id="ARBA00004442"/>
    </source>
</evidence>
<dbReference type="Gene3D" id="2.40.170.20">
    <property type="entry name" value="TonB-dependent receptor, beta-barrel domain"/>
    <property type="match status" value="1"/>
</dbReference>
<sequence length="805" mass="89222">MLFAQGGSIKGLVFDQQTKRPIAYASVSVLKAADSTVVAGSLTKASGAFAFSGLTPGNYVLRVAFLGYHTKMTGTLNLTGNGQIEAGTILLSLSETALDQVQVTGRHADALNKIDKQTYRADQFESARGGTAIDVLKNLPSVTINGEGEISMRGSAGFLVLVNGKPVLTDAQTVLSQLPANSLQNIELITAPSAKYDPDGKAGIINITTKKGADDGFTMTANAQAGLPSTGDHGNQEQPKRFGGDLTLNYRKGKWDLSAGGNYLRADVAGYREGDVYTLNFLNNTITRFPSNGERSFDKYNYAGRFSASYKADARNTFSAGLFLGHRFQSRLADILYTNSTADLTTQAVQKSITYFNSNLQTKEGGFSLGSLDYTHTFANKSTLTASALYEHANLYGNSKNRNLQYPNTADTIQYVLNPYKNPINGYRLRLDYATAIGTGKLESGYQFRYDTQDGQFDYFVTPAVSQPDAARFRGSARAKNQINSFYTQYSGRESKLEYTAGLRYEYAARTVNLSYDPTPHQLKLSNLFPSANLLYTFKEGWQAKAGYSRRVQRTTNFELNPIPEREHSETLEQGDPDLLPEFVDLAELGLVRTFSKGSFFSTLYYQNIQNPIQRVNSVYADTILNRVFTNADRARSFGLEAGTNLQPASWWSLYLGGNIYNYKINGSLNILGVTSYVSNANWVYSINVNTNFRLGPAWNLQGNVNYLSRRPTAQGEDSRFLVPNASLRKSFMNGRFAATLQWQNIDLGMKRSNRQRITTWGNDFYTTTNYIYETDVVMLNLSFNLNKLRGKMKLPASEFGDKEF</sequence>
<dbReference type="SUPFAM" id="SSF56935">
    <property type="entry name" value="Porins"/>
    <property type="match status" value="1"/>
</dbReference>
<dbReference type="InterPro" id="IPR037066">
    <property type="entry name" value="Plug_dom_sf"/>
</dbReference>
<keyword evidence="6" id="KW-0675">Receptor</keyword>
<dbReference type="InterPro" id="IPR041700">
    <property type="entry name" value="OMP_b-brl_3"/>
</dbReference>
<dbReference type="SUPFAM" id="SSF49464">
    <property type="entry name" value="Carboxypeptidase regulatory domain-like"/>
    <property type="match status" value="1"/>
</dbReference>
<evidence type="ECO:0000313" key="7">
    <source>
        <dbReference type="Proteomes" id="UP000240912"/>
    </source>
</evidence>
<protein>
    <submittedName>
        <fullName evidence="6">TonB-dependent receptor</fullName>
    </submittedName>
</protein>
<dbReference type="Pfam" id="PF13620">
    <property type="entry name" value="CarboxypepD_reg"/>
    <property type="match status" value="1"/>
</dbReference>
<gene>
    <name evidence="6" type="ORF">C7T94_02175</name>
</gene>
<dbReference type="InterPro" id="IPR012910">
    <property type="entry name" value="Plug_dom"/>
</dbReference>
<comment type="subcellular location">
    <subcellularLocation>
        <location evidence="1">Cell outer membrane</location>
    </subcellularLocation>
</comment>
<dbReference type="InterPro" id="IPR036942">
    <property type="entry name" value="Beta-barrel_TonB_sf"/>
</dbReference>
<dbReference type="EMBL" id="PYLS01000001">
    <property type="protein sequence ID" value="PST85285.1"/>
    <property type="molecule type" value="Genomic_DNA"/>
</dbReference>
<dbReference type="PANTHER" id="PTHR40980:SF4">
    <property type="entry name" value="TONB-DEPENDENT RECEPTOR-LIKE BETA-BARREL DOMAIN-CONTAINING PROTEIN"/>
    <property type="match status" value="1"/>
</dbReference>
<name>A0A2T3HS41_9SPHI</name>
<dbReference type="Pfam" id="PF14905">
    <property type="entry name" value="OMP_b-brl_3"/>
    <property type="match status" value="1"/>
</dbReference>
<keyword evidence="3" id="KW-0998">Cell outer membrane</keyword>
<proteinExistence type="predicted"/>